<reference evidence="1 2" key="2">
    <citation type="journal article" date="2022" name="Mol. Ecol. Resour.">
        <title>The genomes of chicory, endive, great burdock and yacon provide insights into Asteraceae paleo-polyploidization history and plant inulin production.</title>
        <authorList>
            <person name="Fan W."/>
            <person name="Wang S."/>
            <person name="Wang H."/>
            <person name="Wang A."/>
            <person name="Jiang F."/>
            <person name="Liu H."/>
            <person name="Zhao H."/>
            <person name="Xu D."/>
            <person name="Zhang Y."/>
        </authorList>
    </citation>
    <scope>NUCLEOTIDE SEQUENCE [LARGE SCALE GENOMIC DNA]</scope>
    <source>
        <strain evidence="2">cv. Niubang</strain>
    </source>
</reference>
<proteinExistence type="predicted"/>
<dbReference type="Proteomes" id="UP001055879">
    <property type="component" value="Linkage Group LG13"/>
</dbReference>
<reference evidence="2" key="1">
    <citation type="journal article" date="2022" name="Mol. Ecol. Resour.">
        <title>The genomes of chicory, endive, great burdock and yacon provide insights into Asteraceae palaeo-polyploidization history and plant inulin production.</title>
        <authorList>
            <person name="Fan W."/>
            <person name="Wang S."/>
            <person name="Wang H."/>
            <person name="Wang A."/>
            <person name="Jiang F."/>
            <person name="Liu H."/>
            <person name="Zhao H."/>
            <person name="Xu D."/>
            <person name="Zhang Y."/>
        </authorList>
    </citation>
    <scope>NUCLEOTIDE SEQUENCE [LARGE SCALE GENOMIC DNA]</scope>
    <source>
        <strain evidence="2">cv. Niubang</strain>
    </source>
</reference>
<evidence type="ECO:0000313" key="1">
    <source>
        <dbReference type="EMBL" id="KAI3681583.1"/>
    </source>
</evidence>
<keyword evidence="2" id="KW-1185">Reference proteome</keyword>
<sequence>MHNLLKIYISKSNQMAHKILSNFLIIFLAIFGLNPTVECGSRARAYVEHQCRSTIYIELCIRTLLPFASKTNAPGPEQLARISLSMCLVKARLTKAYVNMVAKDLNKTKINARYYEAMTDCLSQINDGVSQITQSVKEQQRMVLDGEKHFTWHESNVQTWVSTALTDVTTCLDMISDKAIGGKEKGMIKTRVLNVKHLASNALALFNRFTTRHRGSRVIKTP</sequence>
<organism evidence="1 2">
    <name type="scientific">Arctium lappa</name>
    <name type="common">Greater burdock</name>
    <name type="synonym">Lappa major</name>
    <dbReference type="NCBI Taxonomy" id="4217"/>
    <lineage>
        <taxon>Eukaryota</taxon>
        <taxon>Viridiplantae</taxon>
        <taxon>Streptophyta</taxon>
        <taxon>Embryophyta</taxon>
        <taxon>Tracheophyta</taxon>
        <taxon>Spermatophyta</taxon>
        <taxon>Magnoliopsida</taxon>
        <taxon>eudicotyledons</taxon>
        <taxon>Gunneridae</taxon>
        <taxon>Pentapetalae</taxon>
        <taxon>asterids</taxon>
        <taxon>campanulids</taxon>
        <taxon>Asterales</taxon>
        <taxon>Asteraceae</taxon>
        <taxon>Carduoideae</taxon>
        <taxon>Cardueae</taxon>
        <taxon>Arctiinae</taxon>
        <taxon>Arctium</taxon>
    </lineage>
</organism>
<comment type="caution">
    <text evidence="1">The sequence shown here is derived from an EMBL/GenBank/DDBJ whole genome shotgun (WGS) entry which is preliminary data.</text>
</comment>
<dbReference type="EMBL" id="CM042059">
    <property type="protein sequence ID" value="KAI3681583.1"/>
    <property type="molecule type" value="Genomic_DNA"/>
</dbReference>
<evidence type="ECO:0000313" key="2">
    <source>
        <dbReference type="Proteomes" id="UP001055879"/>
    </source>
</evidence>
<name>A0ACB8YAB2_ARCLA</name>
<accession>A0ACB8YAB2</accession>
<gene>
    <name evidence="1" type="ORF">L6452_36383</name>
</gene>
<protein>
    <submittedName>
        <fullName evidence="1">Uncharacterized protein</fullName>
    </submittedName>
</protein>